<reference evidence="3 4" key="1">
    <citation type="journal article" date="2019" name="PLoS Biol.">
        <title>Sex chromosomes control vertical transmission of feminizing Wolbachia symbionts in an isopod.</title>
        <authorList>
            <person name="Becking T."/>
            <person name="Chebbi M.A."/>
            <person name="Giraud I."/>
            <person name="Moumen B."/>
            <person name="Laverre T."/>
            <person name="Caubet Y."/>
            <person name="Peccoud J."/>
            <person name="Gilbert C."/>
            <person name="Cordaux R."/>
        </authorList>
    </citation>
    <scope>NUCLEOTIDE SEQUENCE [LARGE SCALE GENOMIC DNA]</scope>
    <source>
        <strain evidence="3">ANa2</strain>
        <tissue evidence="3">Whole body excluding digestive tract and cuticle</tissue>
    </source>
</reference>
<proteinExistence type="inferred from homology"/>
<comment type="similarity">
    <text evidence="1">Belongs to the cytochrome P450 family.</text>
</comment>
<dbReference type="GO" id="GO:0016705">
    <property type="term" value="F:oxidoreductase activity, acting on paired donors, with incorporation or reduction of molecular oxygen"/>
    <property type="evidence" value="ECO:0007669"/>
    <property type="project" value="InterPro"/>
</dbReference>
<name>A0A5N5SJF6_9CRUS</name>
<evidence type="ECO:0000313" key="3">
    <source>
        <dbReference type="EMBL" id="KAB7493840.1"/>
    </source>
</evidence>
<keyword evidence="2" id="KW-0503">Monooxygenase</keyword>
<dbReference type="OrthoDB" id="2789670at2759"/>
<dbReference type="Proteomes" id="UP000326759">
    <property type="component" value="Unassembled WGS sequence"/>
</dbReference>
<keyword evidence="4" id="KW-1185">Reference proteome</keyword>
<dbReference type="InterPro" id="IPR036396">
    <property type="entry name" value="Cyt_P450_sf"/>
</dbReference>
<dbReference type="GO" id="GO:0004497">
    <property type="term" value="F:monooxygenase activity"/>
    <property type="evidence" value="ECO:0007669"/>
    <property type="project" value="UniProtKB-KW"/>
</dbReference>
<evidence type="ECO:0000256" key="2">
    <source>
        <dbReference type="ARBA" id="ARBA00023033"/>
    </source>
</evidence>
<dbReference type="AlphaFoldDB" id="A0A5N5SJF6"/>
<dbReference type="Gene3D" id="1.10.630.10">
    <property type="entry name" value="Cytochrome P450"/>
    <property type="match status" value="1"/>
</dbReference>
<keyword evidence="2" id="KW-0560">Oxidoreductase</keyword>
<dbReference type="Pfam" id="PF00067">
    <property type="entry name" value="p450"/>
    <property type="match status" value="1"/>
</dbReference>
<dbReference type="SUPFAM" id="SSF48264">
    <property type="entry name" value="Cytochrome P450"/>
    <property type="match status" value="1"/>
</dbReference>
<organism evidence="3 4">
    <name type="scientific">Armadillidium nasatum</name>
    <dbReference type="NCBI Taxonomy" id="96803"/>
    <lineage>
        <taxon>Eukaryota</taxon>
        <taxon>Metazoa</taxon>
        <taxon>Ecdysozoa</taxon>
        <taxon>Arthropoda</taxon>
        <taxon>Crustacea</taxon>
        <taxon>Multicrustacea</taxon>
        <taxon>Malacostraca</taxon>
        <taxon>Eumalacostraca</taxon>
        <taxon>Peracarida</taxon>
        <taxon>Isopoda</taxon>
        <taxon>Oniscidea</taxon>
        <taxon>Crinocheta</taxon>
        <taxon>Armadillidiidae</taxon>
        <taxon>Armadillidium</taxon>
    </lineage>
</organism>
<dbReference type="GO" id="GO:0005506">
    <property type="term" value="F:iron ion binding"/>
    <property type="evidence" value="ECO:0007669"/>
    <property type="project" value="InterPro"/>
</dbReference>
<evidence type="ECO:0000256" key="1">
    <source>
        <dbReference type="ARBA" id="ARBA00010617"/>
    </source>
</evidence>
<gene>
    <name evidence="3" type="ORF">Anas_03949</name>
</gene>
<dbReference type="GO" id="GO:0020037">
    <property type="term" value="F:heme binding"/>
    <property type="evidence" value="ECO:0007669"/>
    <property type="project" value="InterPro"/>
</dbReference>
<dbReference type="EMBL" id="SEYY01024849">
    <property type="protein sequence ID" value="KAB7493840.1"/>
    <property type="molecule type" value="Genomic_DNA"/>
</dbReference>
<dbReference type="InterPro" id="IPR001128">
    <property type="entry name" value="Cyt_P450"/>
</dbReference>
<sequence length="70" mass="7867">MLSSLSDKVPRNCIGMRFATMEMKVFLASLLKQARIHPGSKSNYPPKFDKLSGMEKVSDGVWLSISKKSY</sequence>
<comment type="caution">
    <text evidence="3">The sequence shown here is derived from an EMBL/GenBank/DDBJ whole genome shotgun (WGS) entry which is preliminary data.</text>
</comment>
<accession>A0A5N5SJF6</accession>
<protein>
    <submittedName>
        <fullName evidence="3">Putative cytochrome P450</fullName>
    </submittedName>
</protein>
<evidence type="ECO:0000313" key="4">
    <source>
        <dbReference type="Proteomes" id="UP000326759"/>
    </source>
</evidence>